<reference evidence="2 3" key="1">
    <citation type="submission" date="2024-05" db="EMBL/GenBank/DDBJ databases">
        <title>A draft genome resource for the thread blight pathogen Marasmius tenuissimus strain MS-2.</title>
        <authorList>
            <person name="Yulfo-Soto G.E."/>
            <person name="Baruah I.K."/>
            <person name="Amoako-Attah I."/>
            <person name="Bukari Y."/>
            <person name="Meinhardt L.W."/>
            <person name="Bailey B.A."/>
            <person name="Cohen S.P."/>
        </authorList>
    </citation>
    <scope>NUCLEOTIDE SEQUENCE [LARGE SCALE GENOMIC DNA]</scope>
    <source>
        <strain evidence="2 3">MS-2</strain>
    </source>
</reference>
<feature type="compositionally biased region" description="Low complexity" evidence="1">
    <location>
        <begin position="653"/>
        <end position="671"/>
    </location>
</feature>
<evidence type="ECO:0000313" key="2">
    <source>
        <dbReference type="EMBL" id="KAL0058119.1"/>
    </source>
</evidence>
<keyword evidence="3" id="KW-1185">Reference proteome</keyword>
<feature type="compositionally biased region" description="Polar residues" evidence="1">
    <location>
        <begin position="432"/>
        <end position="443"/>
    </location>
</feature>
<name>A0ABR2ZAU4_9AGAR</name>
<gene>
    <name evidence="2" type="ORF">AAF712_015213</name>
</gene>
<feature type="compositionally biased region" description="Basic and acidic residues" evidence="1">
    <location>
        <begin position="750"/>
        <end position="766"/>
    </location>
</feature>
<feature type="compositionally biased region" description="Polar residues" evidence="1">
    <location>
        <begin position="615"/>
        <end position="628"/>
    </location>
</feature>
<evidence type="ECO:0008006" key="4">
    <source>
        <dbReference type="Google" id="ProtNLM"/>
    </source>
</evidence>
<feature type="region of interest" description="Disordered" evidence="1">
    <location>
        <begin position="745"/>
        <end position="824"/>
    </location>
</feature>
<feature type="region of interest" description="Disordered" evidence="1">
    <location>
        <begin position="411"/>
        <end position="477"/>
    </location>
</feature>
<feature type="region of interest" description="Disordered" evidence="1">
    <location>
        <begin position="615"/>
        <end position="679"/>
    </location>
</feature>
<comment type="caution">
    <text evidence="2">The sequence shown here is derived from an EMBL/GenBank/DDBJ whole genome shotgun (WGS) entry which is preliminary data.</text>
</comment>
<proteinExistence type="predicted"/>
<protein>
    <recommendedName>
        <fullName evidence="4">JmjC domain-containing protein</fullName>
    </recommendedName>
</protein>
<feature type="region of interest" description="Disordered" evidence="1">
    <location>
        <begin position="1"/>
        <end position="28"/>
    </location>
</feature>
<dbReference type="Proteomes" id="UP001437256">
    <property type="component" value="Unassembled WGS sequence"/>
</dbReference>
<accession>A0ABR2ZAU4</accession>
<feature type="compositionally biased region" description="Acidic residues" evidence="1">
    <location>
        <begin position="782"/>
        <end position="801"/>
    </location>
</feature>
<sequence>MHGDADVSEEDIEDDASSSESEDSPSLIVSRQSLSPLVALQDLPQWDATKRYAELSSFPWHTPLVNVEPMSLRVAHIPPGYQRAAVSLMKAMSLDWAEDPKAPLYQAIRPDAKRAAEKYFRGILGYRCLDILASLDGDKQRAFIIPRTVFHKGLPNVVGFRSLSSYTSLIRKVNTAVVEDSESWPSLPPKPANVTDEAWQIYLVTWQFSTMDKHSKVALLHRVLNNLTIVAFVISFFKMGYGDLPADKQLIRDALTKAAKDAGSADISARITAAFGVGNIAASKMRGALYIALTISPLILLSGISPTSQDIIRRDLLLYWLHLGNDPPPLIATLNRELWLCIKRIVDGESTPLDSLKLFLREAMVRIPDSDGMDANLNEEERCYFDKGYGLNLNDITGNEVTIQHRNTLRCLSEGPGTSHNGQVDLEGGTSDPKTTTIPSSASPGFDRSEDSNDNVPSPAALISSTELPGSGDPTANDLSLREINNVNASAAVPTPTTPVSVTTTGPLHVDAQPEEADKSLASRSDVSLTEVDHLDLSPITTMTDTQDLHPHSGGPEVVALSQPCLLTANNPLPGSPLALAQMDIVIPHEDNSLGTGEGGDDASHHLLHCGVPSNHTNESVSGGQITPHNALIENNGGPSNMPAVPIPSQMNTTPLPTDTSSLSLGSSGDPVSMSGQQATSKGTLGMVSMDLTANPLTSDEVTESTVAEPSTMPDTAGVLMCNAGNVPLAVHDSQDVHMLNEQQPDISDDGAKERANEPMEADHNKAHASNVQPADGIADDKCEDEVVDDKEEDGDEDDEEANKGKKKRKGKQTAKQRALPRLAHPSKVKKLAFPTLWLRDPVGTVYTYQPRFYESHIYREVVHLLKASSAIDEKILNVAPILSLSEILDPEEDEAYLRKDVPWVSVMTDDRYNAKSRREIQRHFGCAHLVIRGRTVPAEDSRFNRQVLQRVGSLTQWRDIHDLSLRGQSDDANDQIVRGNLLDMLKHASMAKGKGKLLNILDIVASDGDGFRATELASDLFVRKQNVHRKSLTPFSRHPTEISYWHLVATAGASHPCHFDTAGYGTSITVQTGLKLFIIGVPGEHMSHEETSGLVSFGTFEHDMTNSVGLIPRAFVLYPGDTIDYFPGTDCPGSGPWADLPDLTTVSGIFNFLSLYNVIQFGSLLWTERYECQKLDARLVALYRDARVAGDAILDWLDHSIYIKCATLVDGEWNVNGNPVVPAVYEGSVAAMRDSYLSQQLLALRKAMANLPSGSCSSSITQSTYNKFMMEDMSRLPSVYARLEAFDSPTPHRLGGYPLPNSRLTSYAWEFRYLDQPTAYYIVALWGQETYYSETAEDTPKLMRNHVREVFHGDNTKATELEKVYHSISGDASASLAEVNHAKNDDGPVRKKRRLRK</sequence>
<feature type="compositionally biased region" description="Basic residues" evidence="1">
    <location>
        <begin position="805"/>
        <end position="815"/>
    </location>
</feature>
<evidence type="ECO:0000256" key="1">
    <source>
        <dbReference type="SAM" id="MobiDB-lite"/>
    </source>
</evidence>
<organism evidence="2 3">
    <name type="scientific">Marasmius tenuissimus</name>
    <dbReference type="NCBI Taxonomy" id="585030"/>
    <lineage>
        <taxon>Eukaryota</taxon>
        <taxon>Fungi</taxon>
        <taxon>Dikarya</taxon>
        <taxon>Basidiomycota</taxon>
        <taxon>Agaricomycotina</taxon>
        <taxon>Agaricomycetes</taxon>
        <taxon>Agaricomycetidae</taxon>
        <taxon>Agaricales</taxon>
        <taxon>Marasmiineae</taxon>
        <taxon>Marasmiaceae</taxon>
        <taxon>Marasmius</taxon>
    </lineage>
</organism>
<dbReference type="EMBL" id="JBBXMP010000361">
    <property type="protein sequence ID" value="KAL0058119.1"/>
    <property type="molecule type" value="Genomic_DNA"/>
</dbReference>
<evidence type="ECO:0000313" key="3">
    <source>
        <dbReference type="Proteomes" id="UP001437256"/>
    </source>
</evidence>
<feature type="compositionally biased region" description="Acidic residues" evidence="1">
    <location>
        <begin position="1"/>
        <end position="23"/>
    </location>
</feature>